<sequence>MVTVGHRVLLFMVVTVQNGFWCAFPPGGLFLEGPCLVQKVDFFSLCCQGERRRRRVVVVFCCGGGERKEGRKKGRKARLFALVVGTPRVFSSFS</sequence>
<dbReference type="Proteomes" id="UP001558613">
    <property type="component" value="Unassembled WGS sequence"/>
</dbReference>
<keyword evidence="3" id="KW-1185">Reference proteome</keyword>
<feature type="chain" id="PRO_5047168608" description="Secreted protein" evidence="1">
    <location>
        <begin position="24"/>
        <end position="94"/>
    </location>
</feature>
<organism evidence="2 3">
    <name type="scientific">Cirrhinus molitorella</name>
    <name type="common">mud carp</name>
    <dbReference type="NCBI Taxonomy" id="172907"/>
    <lineage>
        <taxon>Eukaryota</taxon>
        <taxon>Metazoa</taxon>
        <taxon>Chordata</taxon>
        <taxon>Craniata</taxon>
        <taxon>Vertebrata</taxon>
        <taxon>Euteleostomi</taxon>
        <taxon>Actinopterygii</taxon>
        <taxon>Neopterygii</taxon>
        <taxon>Teleostei</taxon>
        <taxon>Ostariophysi</taxon>
        <taxon>Cypriniformes</taxon>
        <taxon>Cyprinidae</taxon>
        <taxon>Labeoninae</taxon>
        <taxon>Labeonini</taxon>
        <taxon>Cirrhinus</taxon>
    </lineage>
</organism>
<accession>A0ABR3LK79</accession>
<keyword evidence="1" id="KW-0732">Signal</keyword>
<name>A0ABR3LK79_9TELE</name>
<evidence type="ECO:0008006" key="4">
    <source>
        <dbReference type="Google" id="ProtNLM"/>
    </source>
</evidence>
<comment type="caution">
    <text evidence="2">The sequence shown here is derived from an EMBL/GenBank/DDBJ whole genome shotgun (WGS) entry which is preliminary data.</text>
</comment>
<feature type="signal peptide" evidence="1">
    <location>
        <begin position="1"/>
        <end position="23"/>
    </location>
</feature>
<evidence type="ECO:0000313" key="2">
    <source>
        <dbReference type="EMBL" id="KAL1253283.1"/>
    </source>
</evidence>
<dbReference type="EMBL" id="JAYMGO010000021">
    <property type="protein sequence ID" value="KAL1253283.1"/>
    <property type="molecule type" value="Genomic_DNA"/>
</dbReference>
<proteinExistence type="predicted"/>
<gene>
    <name evidence="2" type="ORF">QQF64_017976</name>
</gene>
<evidence type="ECO:0000313" key="3">
    <source>
        <dbReference type="Proteomes" id="UP001558613"/>
    </source>
</evidence>
<protein>
    <recommendedName>
        <fullName evidence="4">Secreted protein</fullName>
    </recommendedName>
</protein>
<reference evidence="2 3" key="1">
    <citation type="submission" date="2023-09" db="EMBL/GenBank/DDBJ databases">
        <authorList>
            <person name="Wang M."/>
        </authorList>
    </citation>
    <scope>NUCLEOTIDE SEQUENCE [LARGE SCALE GENOMIC DNA]</scope>
    <source>
        <strain evidence="2">GT-2023</strain>
        <tissue evidence="2">Liver</tissue>
    </source>
</reference>
<evidence type="ECO:0000256" key="1">
    <source>
        <dbReference type="SAM" id="SignalP"/>
    </source>
</evidence>